<reference evidence="1" key="1">
    <citation type="journal article" date="2020" name="bioRxiv">
        <title>Chromosome-level reference genome of the European wasp spider Argiope bruennichi: a resource for studies on range expansion and evolutionary adaptation.</title>
        <authorList>
            <person name="Sheffer M.M."/>
            <person name="Hoppe A."/>
            <person name="Krehenwinkel H."/>
            <person name="Uhl G."/>
            <person name="Kuss A.W."/>
            <person name="Jensen L."/>
            <person name="Jensen C."/>
            <person name="Gillespie R.G."/>
            <person name="Hoff K.J."/>
            <person name="Prost S."/>
        </authorList>
    </citation>
    <scope>NUCLEOTIDE SEQUENCE</scope>
</reference>
<comment type="caution">
    <text evidence="1">The sequence shown here is derived from an EMBL/GenBank/DDBJ whole genome shotgun (WGS) entry which is preliminary data.</text>
</comment>
<accession>A0A8T0FJ39</accession>
<proteinExistence type="predicted"/>
<dbReference type="Proteomes" id="UP000807504">
    <property type="component" value="Unassembled WGS sequence"/>
</dbReference>
<gene>
    <name evidence="1" type="ORF">HNY73_005885</name>
</gene>
<evidence type="ECO:0000313" key="2">
    <source>
        <dbReference type="Proteomes" id="UP000807504"/>
    </source>
</evidence>
<evidence type="ECO:0000313" key="1">
    <source>
        <dbReference type="EMBL" id="KAF8790946.1"/>
    </source>
</evidence>
<sequence length="89" mass="9493">MASVVAAAPPTTSSVMCEQHDASQGKDCRVTKRCVCTTIARLSDRLGLLGPVVTKAQTSFTPIDGMSIFTNFQELIACIICIFQDLGDP</sequence>
<dbReference type="EMBL" id="JABXBU010000011">
    <property type="protein sequence ID" value="KAF8790946.1"/>
    <property type="molecule type" value="Genomic_DNA"/>
</dbReference>
<protein>
    <submittedName>
        <fullName evidence="1">Uncharacterized protein</fullName>
    </submittedName>
</protein>
<keyword evidence="2" id="KW-1185">Reference proteome</keyword>
<dbReference type="AlphaFoldDB" id="A0A8T0FJ39"/>
<organism evidence="1 2">
    <name type="scientific">Argiope bruennichi</name>
    <name type="common">Wasp spider</name>
    <name type="synonym">Aranea bruennichi</name>
    <dbReference type="NCBI Taxonomy" id="94029"/>
    <lineage>
        <taxon>Eukaryota</taxon>
        <taxon>Metazoa</taxon>
        <taxon>Ecdysozoa</taxon>
        <taxon>Arthropoda</taxon>
        <taxon>Chelicerata</taxon>
        <taxon>Arachnida</taxon>
        <taxon>Araneae</taxon>
        <taxon>Araneomorphae</taxon>
        <taxon>Entelegynae</taxon>
        <taxon>Araneoidea</taxon>
        <taxon>Araneidae</taxon>
        <taxon>Argiope</taxon>
    </lineage>
</organism>
<name>A0A8T0FJ39_ARGBR</name>
<reference evidence="1" key="2">
    <citation type="submission" date="2020-06" db="EMBL/GenBank/DDBJ databases">
        <authorList>
            <person name="Sheffer M."/>
        </authorList>
    </citation>
    <scope>NUCLEOTIDE SEQUENCE</scope>
</reference>